<proteinExistence type="predicted"/>
<evidence type="ECO:0000313" key="2">
    <source>
        <dbReference type="EMBL" id="KAF2238898.1"/>
    </source>
</evidence>
<reference evidence="2" key="1">
    <citation type="journal article" date="2020" name="Stud. Mycol.">
        <title>101 Dothideomycetes genomes: a test case for predicting lifestyles and emergence of pathogens.</title>
        <authorList>
            <person name="Haridas S."/>
            <person name="Albert R."/>
            <person name="Binder M."/>
            <person name="Bloem J."/>
            <person name="Labutti K."/>
            <person name="Salamov A."/>
            <person name="Andreopoulos B."/>
            <person name="Baker S."/>
            <person name="Barry K."/>
            <person name="Bills G."/>
            <person name="Bluhm B."/>
            <person name="Cannon C."/>
            <person name="Castanera R."/>
            <person name="Culley D."/>
            <person name="Daum C."/>
            <person name="Ezra D."/>
            <person name="Gonzalez J."/>
            <person name="Henrissat B."/>
            <person name="Kuo A."/>
            <person name="Liang C."/>
            <person name="Lipzen A."/>
            <person name="Lutzoni F."/>
            <person name="Magnuson J."/>
            <person name="Mondo S."/>
            <person name="Nolan M."/>
            <person name="Ohm R."/>
            <person name="Pangilinan J."/>
            <person name="Park H.-J."/>
            <person name="Ramirez L."/>
            <person name="Alfaro M."/>
            <person name="Sun H."/>
            <person name="Tritt A."/>
            <person name="Yoshinaga Y."/>
            <person name="Zwiers L.-H."/>
            <person name="Turgeon B."/>
            <person name="Goodwin S."/>
            <person name="Spatafora J."/>
            <person name="Crous P."/>
            <person name="Grigoriev I."/>
        </authorList>
    </citation>
    <scope>NUCLEOTIDE SEQUENCE</scope>
    <source>
        <strain evidence="2">Tuck. ex Michener</strain>
    </source>
</reference>
<dbReference type="InterPro" id="IPR001810">
    <property type="entry name" value="F-box_dom"/>
</dbReference>
<keyword evidence="3" id="KW-1185">Reference proteome</keyword>
<dbReference type="Proteomes" id="UP000800092">
    <property type="component" value="Unassembled WGS sequence"/>
</dbReference>
<dbReference type="OrthoDB" id="5422579at2759"/>
<evidence type="ECO:0000313" key="3">
    <source>
        <dbReference type="Proteomes" id="UP000800092"/>
    </source>
</evidence>
<evidence type="ECO:0000259" key="1">
    <source>
        <dbReference type="PROSITE" id="PS50181"/>
    </source>
</evidence>
<accession>A0A6A6HM72</accession>
<feature type="domain" description="F-box" evidence="1">
    <location>
        <begin position="1"/>
        <end position="50"/>
    </location>
</feature>
<gene>
    <name evidence="2" type="ORF">EV356DRAFT_504230</name>
</gene>
<organism evidence="2 3">
    <name type="scientific">Viridothelium virens</name>
    <name type="common">Speckled blister lichen</name>
    <name type="synonym">Trypethelium virens</name>
    <dbReference type="NCBI Taxonomy" id="1048519"/>
    <lineage>
        <taxon>Eukaryota</taxon>
        <taxon>Fungi</taxon>
        <taxon>Dikarya</taxon>
        <taxon>Ascomycota</taxon>
        <taxon>Pezizomycotina</taxon>
        <taxon>Dothideomycetes</taxon>
        <taxon>Dothideomycetes incertae sedis</taxon>
        <taxon>Trypetheliales</taxon>
        <taxon>Trypetheliaceae</taxon>
        <taxon>Viridothelium</taxon>
    </lineage>
</organism>
<dbReference type="InterPro" id="IPR036047">
    <property type="entry name" value="F-box-like_dom_sf"/>
</dbReference>
<name>A0A6A6HM72_VIRVR</name>
<dbReference type="EMBL" id="ML991774">
    <property type="protein sequence ID" value="KAF2238898.1"/>
    <property type="molecule type" value="Genomic_DNA"/>
</dbReference>
<dbReference type="PROSITE" id="PS50181">
    <property type="entry name" value="FBOX"/>
    <property type="match status" value="1"/>
</dbReference>
<protein>
    <recommendedName>
        <fullName evidence="1">F-box domain-containing protein</fullName>
    </recommendedName>
</protein>
<sequence>MMFLTDLPEELLDNIVQHSTRGSLKNLRLTSKLFERLTSPLIWDRIWISSHPLDLAIFNRVTSSRFVKNIRELVWDDTTFQRPLANWKTFLNANEHGHELRRGAKYLPTRGAFEKWFEVASAHHSIRKLAHDQETLNKAMPKLENLRRVVLTNRNVEPIPHEDKVPEFGTSPTVRQWKQWPERVPFPPSVCWYDEFRSPDEFVGDLFDIDYLDDALPELGFYGALENSRPFRGLLILLRALNEQKIRTGKLGVKEFIIRPSYEPSTQLEPGISYLFFSRSGLHMTQMASIFEGLRVLNLVISNGKHRSKGASVVQLGQMTRVLRAAQQLEDLTLEMDYLPILCTDPSGVDDSGALHSNYRYEKLRSVSFTNGEFQAEPLLRFLRNHANVLRDVRFYACNLEKHASETMWTSWSRLLFAVKNEKLRYRTFFVEDCTDPIGCFWNNGNSTTDTFEEYFDGNAYAHHPHDKGQKLPAIPITLSNEAQNGLRFEYYDRYY</sequence>
<dbReference type="AlphaFoldDB" id="A0A6A6HM72"/>
<dbReference type="SUPFAM" id="SSF81383">
    <property type="entry name" value="F-box domain"/>
    <property type="match status" value="1"/>
</dbReference>